<dbReference type="GeneTree" id="ENSGT00650000094922"/>
<accession>A0A674B3E5</accession>
<keyword evidence="3" id="KW-1185">Reference proteome</keyword>
<dbReference type="Ensembl" id="ENSSTUT00000069978.1">
    <property type="protein sequence ID" value="ENSSTUP00000065988.1"/>
    <property type="gene ID" value="ENSSTUG00000028883.1"/>
</dbReference>
<proteinExistence type="predicted"/>
<evidence type="ECO:0000313" key="2">
    <source>
        <dbReference type="Ensembl" id="ENSSTUP00000065988.1"/>
    </source>
</evidence>
<keyword evidence="1" id="KW-0732">Signal</keyword>
<name>A0A674B3E5_SALTR</name>
<dbReference type="InParanoid" id="A0A674B3E5"/>
<organism evidence="2 3">
    <name type="scientific">Salmo trutta</name>
    <name type="common">Brown trout</name>
    <dbReference type="NCBI Taxonomy" id="8032"/>
    <lineage>
        <taxon>Eukaryota</taxon>
        <taxon>Metazoa</taxon>
        <taxon>Chordata</taxon>
        <taxon>Craniata</taxon>
        <taxon>Vertebrata</taxon>
        <taxon>Euteleostomi</taxon>
        <taxon>Actinopterygii</taxon>
        <taxon>Neopterygii</taxon>
        <taxon>Teleostei</taxon>
        <taxon>Protacanthopterygii</taxon>
        <taxon>Salmoniformes</taxon>
        <taxon>Salmonidae</taxon>
        <taxon>Salmoninae</taxon>
        <taxon>Salmo</taxon>
    </lineage>
</organism>
<evidence type="ECO:0000313" key="3">
    <source>
        <dbReference type="Proteomes" id="UP000472277"/>
    </source>
</evidence>
<reference evidence="2" key="1">
    <citation type="submission" date="2025-08" db="UniProtKB">
        <authorList>
            <consortium name="Ensembl"/>
        </authorList>
    </citation>
    <scope>IDENTIFICATION</scope>
</reference>
<reference evidence="2" key="2">
    <citation type="submission" date="2025-09" db="UniProtKB">
        <authorList>
            <consortium name="Ensembl"/>
        </authorList>
    </citation>
    <scope>IDENTIFICATION</scope>
</reference>
<feature type="signal peptide" evidence="1">
    <location>
        <begin position="1"/>
        <end position="19"/>
    </location>
</feature>
<feature type="chain" id="PRO_5025575490" evidence="1">
    <location>
        <begin position="20"/>
        <end position="82"/>
    </location>
</feature>
<protein>
    <submittedName>
        <fullName evidence="2">Defensin, beta-like 3</fullName>
    </submittedName>
</protein>
<dbReference type="Proteomes" id="UP000472277">
    <property type="component" value="Chromosome 26"/>
</dbReference>
<dbReference type="AlphaFoldDB" id="A0A674B3E5"/>
<evidence type="ECO:0000256" key="1">
    <source>
        <dbReference type="SAM" id="SignalP"/>
    </source>
</evidence>
<sequence length="82" mass="9611">MRRLGLVMLVLLLLTAVQADDTKVQGWTCGYRGACRKYCYAQEYMVGYHGCPRRLRYYSVCHDADLYQAYFKNIFKNLVCLI</sequence>